<name>R8AVW6_PLESH</name>
<dbReference type="PATRIC" id="fig|1315976.3.peg.28"/>
<comment type="caution">
    <text evidence="2">The sequence shown here is derived from an EMBL/GenBank/DDBJ whole genome shotgun (WGS) entry which is preliminary data.</text>
</comment>
<organism evidence="2 3">
    <name type="scientific">Plesiomonas shigelloides 302-73</name>
    <dbReference type="NCBI Taxonomy" id="1315976"/>
    <lineage>
        <taxon>Bacteria</taxon>
        <taxon>Pseudomonadati</taxon>
        <taxon>Pseudomonadota</taxon>
        <taxon>Gammaproteobacteria</taxon>
        <taxon>Enterobacterales</taxon>
        <taxon>Enterobacteriaceae</taxon>
        <taxon>Plesiomonas</taxon>
    </lineage>
</organism>
<dbReference type="HOGENOM" id="CLU_067315_0_0_6"/>
<evidence type="ECO:0000313" key="3">
    <source>
        <dbReference type="Proteomes" id="UP000014012"/>
    </source>
</evidence>
<protein>
    <recommendedName>
        <fullName evidence="1">DUF4062 domain-containing protein</fullName>
    </recommendedName>
</protein>
<feature type="domain" description="DUF4062" evidence="1">
    <location>
        <begin position="5"/>
        <end position="90"/>
    </location>
</feature>
<accession>R8AVW6</accession>
<reference evidence="2 3" key="1">
    <citation type="journal article" date="2013" name="Genome Announc.">
        <title>Genome Sequence of Plesiomonas shigelloides Strain 302-73 (Serotype O1).</title>
        <authorList>
            <person name="Pique N."/>
            <person name="Aquilini E."/>
            <person name="Alioto T."/>
            <person name="Minana-Galbis D."/>
            <person name="Tomas J.M."/>
        </authorList>
    </citation>
    <scope>NUCLEOTIDE SEQUENCE [LARGE SCALE GENOMIC DNA]</scope>
    <source>
        <strain evidence="2 3">302-73</strain>
    </source>
</reference>
<sequence length="353" mass="40023">MAAPRVFISSTCYDLKHIRESLKYFVKNMGYEPVLSDEGDVYYNPVSHTHNSCLDEVSNCQMFVLIIGGRYGGTHINSSESITNEEYRIAVNNNIPVFTLVDSAVSSDHHLYQINGKNSDIDRDKVNYPASDNVKIFHFINEVRKNTINNAIHPFRNFSDIEAYLKKQWAGMLFDFILKSRNEKQSELTNKLLTDLSMVSRKTEELLKSVYGKLDQVNAQQVINSVSDTINAEKFVLSVLKMTGMTHLKNTDINRLVNTSMAKGWAQYLVDAADFYITTETEYPDGTQCTVLWPPKLGTGGFGVTLQEYENGNVIELENADYAHSFSFLKALDPQKKKEILERLLPPSESSQL</sequence>
<evidence type="ECO:0000313" key="2">
    <source>
        <dbReference type="EMBL" id="EON90479.1"/>
    </source>
</evidence>
<proteinExistence type="predicted"/>
<dbReference type="AlphaFoldDB" id="R8AVW6"/>
<dbReference type="Proteomes" id="UP000014012">
    <property type="component" value="Unassembled WGS sequence"/>
</dbReference>
<gene>
    <name evidence="2" type="ORF">PLESHI_00240</name>
</gene>
<dbReference type="EMBL" id="AQQO01000016">
    <property type="protein sequence ID" value="EON90479.1"/>
    <property type="molecule type" value="Genomic_DNA"/>
</dbReference>
<dbReference type="Pfam" id="PF13271">
    <property type="entry name" value="DUF4062"/>
    <property type="match status" value="1"/>
</dbReference>
<dbReference type="InterPro" id="IPR025139">
    <property type="entry name" value="DUF4062"/>
</dbReference>
<evidence type="ECO:0000259" key="1">
    <source>
        <dbReference type="Pfam" id="PF13271"/>
    </source>
</evidence>
<keyword evidence="3" id="KW-1185">Reference proteome</keyword>
<dbReference type="RefSeq" id="WP_010861688.1">
    <property type="nucleotide sequence ID" value="NZ_KB944507.1"/>
</dbReference>